<evidence type="ECO:0000313" key="1">
    <source>
        <dbReference type="EMBL" id="OAA90343.1"/>
    </source>
</evidence>
<dbReference type="RefSeq" id="WP_063554801.1">
    <property type="nucleotide sequence ID" value="NZ_LITT01000011.1"/>
</dbReference>
<comment type="caution">
    <text evidence="1">The sequence shown here is derived from an EMBL/GenBank/DDBJ whole genome shotgun (WGS) entry which is preliminary data.</text>
</comment>
<dbReference type="EMBL" id="LITT01000011">
    <property type="protein sequence ID" value="OAA90343.1"/>
    <property type="molecule type" value="Genomic_DNA"/>
</dbReference>
<dbReference type="Proteomes" id="UP000077407">
    <property type="component" value="Unassembled WGS sequence"/>
</dbReference>
<reference evidence="1 2" key="1">
    <citation type="journal article" date="2015" name="Biotechnol. Bioeng.">
        <title>Genome sequence and phenotypic characterization of Caulobacter segnis.</title>
        <authorList>
            <person name="Patel S."/>
            <person name="Fletcher B."/>
            <person name="Scott D.C."/>
            <person name="Ely B."/>
        </authorList>
    </citation>
    <scope>NUCLEOTIDE SEQUENCE [LARGE SCALE GENOMIC DNA]</scope>
    <source>
        <strain evidence="1 2">ERI-2</strain>
    </source>
</reference>
<dbReference type="InterPro" id="IPR046141">
    <property type="entry name" value="DUF6143"/>
</dbReference>
<accession>A0A168R8J0</accession>
<dbReference type="PATRIC" id="fig|1538.10.peg.148"/>
<protein>
    <submittedName>
        <fullName evidence="1">Uncharacterized protein</fullName>
    </submittedName>
</protein>
<organism evidence="1 2">
    <name type="scientific">Clostridium ljungdahlii</name>
    <dbReference type="NCBI Taxonomy" id="1538"/>
    <lineage>
        <taxon>Bacteria</taxon>
        <taxon>Bacillati</taxon>
        <taxon>Bacillota</taxon>
        <taxon>Clostridia</taxon>
        <taxon>Eubacteriales</taxon>
        <taxon>Clostridiaceae</taxon>
        <taxon>Clostridium</taxon>
    </lineage>
</organism>
<proteinExistence type="predicted"/>
<sequence>MENENILNSDTINHYNKPTKVVNLPYRVYESFKGKYFMGHTPFLILERNLNAWGGLMNPEDSDVKLYINTFTVSNTSNTPFRSELWLNSEPIGRTSISPYVSPANTTIYPLPTSNILLGFAQRVKHLPSSGISLFNRIAEANSTVVGNYYGKIIIPPRGSLIVYLHSPGSQHIKTDVALGWWEEHL</sequence>
<dbReference type="Pfam" id="PF19640">
    <property type="entry name" value="DUF6143"/>
    <property type="match status" value="1"/>
</dbReference>
<evidence type="ECO:0000313" key="2">
    <source>
        <dbReference type="Proteomes" id="UP000077407"/>
    </source>
</evidence>
<dbReference type="OrthoDB" id="2858798at2"/>
<name>A0A168R8J0_9CLOT</name>
<dbReference type="AlphaFoldDB" id="A0A168R8J0"/>
<gene>
    <name evidence="1" type="ORF">WY13_01246</name>
</gene>